<dbReference type="RefSeq" id="WP_188451445.1">
    <property type="nucleotide sequence ID" value="NZ_BMFS01000003.1"/>
</dbReference>
<gene>
    <name evidence="13" type="ORF">GCM10007420_09890</name>
</gene>
<evidence type="ECO:0000256" key="9">
    <source>
        <dbReference type="ARBA" id="ARBA00046047"/>
    </source>
</evidence>
<feature type="domain" description="AB hydrolase-1" evidence="12">
    <location>
        <begin position="49"/>
        <end position="149"/>
    </location>
</feature>
<evidence type="ECO:0000256" key="10">
    <source>
        <dbReference type="ARBA" id="ARBA00047409"/>
    </source>
</evidence>
<evidence type="ECO:0000256" key="4">
    <source>
        <dbReference type="ARBA" id="ARBA00039132"/>
    </source>
</evidence>
<dbReference type="EC" id="3.1.2.22" evidence="1"/>
<dbReference type="EC" id="3.1.1.93" evidence="4"/>
<dbReference type="InterPro" id="IPR029058">
    <property type="entry name" value="AB_hydrolase_fold"/>
</dbReference>
<reference evidence="14" key="1">
    <citation type="journal article" date="2019" name="Int. J. Syst. Evol. Microbiol.">
        <title>The Global Catalogue of Microorganisms (GCM) 10K type strain sequencing project: providing services to taxonomists for standard genome sequencing and annotation.</title>
        <authorList>
            <consortium name="The Broad Institute Genomics Platform"/>
            <consortium name="The Broad Institute Genome Sequencing Center for Infectious Disease"/>
            <person name="Wu L."/>
            <person name="Ma J."/>
        </authorList>
    </citation>
    <scope>NUCLEOTIDE SEQUENCE [LARGE SCALE GENOMIC DNA]</scope>
    <source>
        <strain evidence="14">CGMCC 1.12766</strain>
    </source>
</reference>
<dbReference type="PANTHER" id="PTHR16138">
    <property type="entry name" value="MYCOPHENOLIC ACID ACYL-GLUCURONIDE ESTERASE, MITOCHONDRIAL"/>
    <property type="match status" value="1"/>
</dbReference>
<evidence type="ECO:0000256" key="5">
    <source>
        <dbReference type="ARBA" id="ARBA00039314"/>
    </source>
</evidence>
<keyword evidence="3" id="KW-0809">Transit peptide</keyword>
<evidence type="ECO:0000256" key="1">
    <source>
        <dbReference type="ARBA" id="ARBA00012423"/>
    </source>
</evidence>
<evidence type="ECO:0000313" key="13">
    <source>
        <dbReference type="EMBL" id="GGG96278.1"/>
    </source>
</evidence>
<name>A0ABQ1XKR0_9PROT</name>
<evidence type="ECO:0000256" key="11">
    <source>
        <dbReference type="ARBA" id="ARBA00047972"/>
    </source>
</evidence>
<evidence type="ECO:0000256" key="2">
    <source>
        <dbReference type="ARBA" id="ARBA00022801"/>
    </source>
</evidence>
<dbReference type="EMBL" id="BMFS01000003">
    <property type="protein sequence ID" value="GGG96278.1"/>
    <property type="molecule type" value="Genomic_DNA"/>
</dbReference>
<accession>A0ABQ1XKR0</accession>
<dbReference type="GO" id="GO:0016787">
    <property type="term" value="F:hydrolase activity"/>
    <property type="evidence" value="ECO:0007669"/>
    <property type="project" value="UniProtKB-KW"/>
</dbReference>
<dbReference type="InterPro" id="IPR000073">
    <property type="entry name" value="AB_hydrolase_1"/>
</dbReference>
<dbReference type="PANTHER" id="PTHR16138:SF7">
    <property type="entry name" value="PALMITOYL-PROTEIN THIOESTERASE ABHD10, MITOCHONDRIAL"/>
    <property type="match status" value="1"/>
</dbReference>
<dbReference type="Proteomes" id="UP000648722">
    <property type="component" value="Unassembled WGS sequence"/>
</dbReference>
<comment type="catalytic activity">
    <reaction evidence="11">
        <text>mycophenolic acid O-acyl-beta-D-glucuronide + H2O = mycophenolate + D-glucuronate + H(+)</text>
        <dbReference type="Rhea" id="RHEA:34179"/>
        <dbReference type="ChEBI" id="CHEBI:15377"/>
        <dbReference type="ChEBI" id="CHEBI:15378"/>
        <dbReference type="ChEBI" id="CHEBI:58720"/>
        <dbReference type="ChEBI" id="CHEBI:62932"/>
        <dbReference type="ChEBI" id="CHEBI:66982"/>
        <dbReference type="EC" id="3.1.1.93"/>
    </reaction>
    <physiologicalReaction direction="left-to-right" evidence="11">
        <dbReference type="Rhea" id="RHEA:34180"/>
    </physiologicalReaction>
</comment>
<proteinExistence type="predicted"/>
<organism evidence="13 14">
    <name type="scientific">Glycocaulis albus</name>
    <dbReference type="NCBI Taxonomy" id="1382801"/>
    <lineage>
        <taxon>Bacteria</taxon>
        <taxon>Pseudomonadati</taxon>
        <taxon>Pseudomonadota</taxon>
        <taxon>Alphaproteobacteria</taxon>
        <taxon>Maricaulales</taxon>
        <taxon>Maricaulaceae</taxon>
        <taxon>Glycocaulis</taxon>
    </lineage>
</organism>
<evidence type="ECO:0000259" key="12">
    <source>
        <dbReference type="Pfam" id="PF00561"/>
    </source>
</evidence>
<dbReference type="SUPFAM" id="SSF53474">
    <property type="entry name" value="alpha/beta-Hydrolases"/>
    <property type="match status" value="1"/>
</dbReference>
<comment type="function">
    <text evidence="9">Acts as an acyl-protein thioesterase that hydrolyzes fatty acids from acylated residues in proteins. Regulates the mitochondrial S-depalmitoylation of the nucleophilic active site residue of peroxiredoxin-5/PRDX5, a key antioxidant protein, therefore modulating mitochondrial antioxidant ability. Also catalyzes the deglucuronidation of mycophenolic acid acyl-glucuronide, an active metabolite of the immunosuppressant drug mycophenolate.</text>
</comment>
<keyword evidence="14" id="KW-1185">Reference proteome</keyword>
<evidence type="ECO:0000256" key="6">
    <source>
        <dbReference type="ARBA" id="ARBA00041520"/>
    </source>
</evidence>
<keyword evidence="2 13" id="KW-0378">Hydrolase</keyword>
<evidence type="ECO:0000256" key="3">
    <source>
        <dbReference type="ARBA" id="ARBA00022946"/>
    </source>
</evidence>
<evidence type="ECO:0000256" key="8">
    <source>
        <dbReference type="ARBA" id="ARBA00042704"/>
    </source>
</evidence>
<evidence type="ECO:0000256" key="7">
    <source>
        <dbReference type="ARBA" id="ARBA00042645"/>
    </source>
</evidence>
<protein>
    <recommendedName>
        <fullName evidence="5">Palmitoyl-protein thioesterase ABHD10, mitochondrial</fullName>
        <ecNumber evidence="4">3.1.1.93</ecNumber>
        <ecNumber evidence="1">3.1.2.22</ecNumber>
    </recommendedName>
    <alternativeName>
        <fullName evidence="7">Acyl-protein thioesterase ABHD10</fullName>
    </alternativeName>
    <alternativeName>
        <fullName evidence="8">Alpha/beta hydrolase domain-containing protein 10</fullName>
    </alternativeName>
    <alternativeName>
        <fullName evidence="6">Mycophenolic acid acyl-glucuronide esterase, mitochondrial</fullName>
    </alternativeName>
</protein>
<comment type="catalytic activity">
    <reaction evidence="10">
        <text>S-hexadecanoyl-L-cysteinyl-[protein] + H2O = L-cysteinyl-[protein] + hexadecanoate + H(+)</text>
        <dbReference type="Rhea" id="RHEA:19233"/>
        <dbReference type="Rhea" id="RHEA-COMP:10131"/>
        <dbReference type="Rhea" id="RHEA-COMP:11032"/>
        <dbReference type="ChEBI" id="CHEBI:7896"/>
        <dbReference type="ChEBI" id="CHEBI:15377"/>
        <dbReference type="ChEBI" id="CHEBI:15378"/>
        <dbReference type="ChEBI" id="CHEBI:29950"/>
        <dbReference type="ChEBI" id="CHEBI:74151"/>
        <dbReference type="EC" id="3.1.2.22"/>
    </reaction>
    <physiologicalReaction direction="left-to-right" evidence="10">
        <dbReference type="Rhea" id="RHEA:19234"/>
    </physiologicalReaction>
</comment>
<comment type="caution">
    <text evidence="13">The sequence shown here is derived from an EMBL/GenBank/DDBJ whole genome shotgun (WGS) entry which is preliminary data.</text>
</comment>
<dbReference type="InterPro" id="IPR052382">
    <property type="entry name" value="ABHD10_acyl-thioesterase"/>
</dbReference>
<dbReference type="Gene3D" id="3.40.50.1820">
    <property type="entry name" value="alpha/beta hydrolase"/>
    <property type="match status" value="1"/>
</dbReference>
<dbReference type="Pfam" id="PF00561">
    <property type="entry name" value="Abhydrolase_1"/>
    <property type="match status" value="1"/>
</dbReference>
<sequence>MPQYLHRKDGSRLAYKRHAGKGPGVIWLGGLRSDMEGTKALALDGWAKREGRAFVRFDYFAHGQSDGDWRAARVGLWREDALQVIDSLGKGPLILVGSSMGAWTALLAALARPERVAGLVLIAPAPDFTERLMWAGFSDHVRETIITRGEWAQPSEYGEPLVITRGLIEEARQWLLMDGQIGFEGPVRILQGMADTDVPWQHAMALAGTLTSNDVSVHISKSGDHRLSTPADIERLIASVDALCTTLESAG</sequence>
<evidence type="ECO:0000313" key="14">
    <source>
        <dbReference type="Proteomes" id="UP000648722"/>
    </source>
</evidence>